<feature type="region of interest" description="Disordered" evidence="1">
    <location>
        <begin position="132"/>
        <end position="160"/>
    </location>
</feature>
<dbReference type="AlphaFoldDB" id="A0A645H636"/>
<protein>
    <submittedName>
        <fullName evidence="2">Uncharacterized protein</fullName>
    </submittedName>
</protein>
<comment type="caution">
    <text evidence="2">The sequence shown here is derived from an EMBL/GenBank/DDBJ whole genome shotgun (WGS) entry which is preliminary data.</text>
</comment>
<dbReference type="EMBL" id="VSSQ01087559">
    <property type="protein sequence ID" value="MPN34491.1"/>
    <property type="molecule type" value="Genomic_DNA"/>
</dbReference>
<accession>A0A645H636</accession>
<reference evidence="2" key="1">
    <citation type="submission" date="2019-08" db="EMBL/GenBank/DDBJ databases">
        <authorList>
            <person name="Kucharzyk K."/>
            <person name="Murdoch R.W."/>
            <person name="Higgins S."/>
            <person name="Loffler F."/>
        </authorList>
    </citation>
    <scope>NUCLEOTIDE SEQUENCE</scope>
</reference>
<evidence type="ECO:0000313" key="2">
    <source>
        <dbReference type="EMBL" id="MPN34491.1"/>
    </source>
</evidence>
<evidence type="ECO:0000256" key="1">
    <source>
        <dbReference type="SAM" id="MobiDB-lite"/>
    </source>
</evidence>
<organism evidence="2">
    <name type="scientific">bioreactor metagenome</name>
    <dbReference type="NCBI Taxonomy" id="1076179"/>
    <lineage>
        <taxon>unclassified sequences</taxon>
        <taxon>metagenomes</taxon>
        <taxon>ecological metagenomes</taxon>
    </lineage>
</organism>
<proteinExistence type="predicted"/>
<sequence length="160" mass="17047">MGHAALPQNQGIDVAHKQSRHVVEHDGNDHFIESAEDLKQARNGAPNAACQQAHKQGRDCRALALEAPTGSDPNGRHGTHDELPLAAQVKHTAAVSKTSAQAGEDERRGFHQRVADIGGAAECTLKEVNQGVLGAGTQGGDDDCAHQEGQYHRKKRHAHA</sequence>
<name>A0A645H636_9ZZZZ</name>
<gene>
    <name evidence="2" type="ORF">SDC9_181985</name>
</gene>